<feature type="domain" description="Tyr recombinase" evidence="3">
    <location>
        <begin position="184"/>
        <end position="385"/>
    </location>
</feature>
<accession>A0A6N4VFR6</accession>
<keyword evidence="1" id="KW-0238">DNA-binding</keyword>
<evidence type="ECO:0000256" key="2">
    <source>
        <dbReference type="ARBA" id="ARBA00023172"/>
    </source>
</evidence>
<dbReference type="GO" id="GO:0015074">
    <property type="term" value="P:DNA integration"/>
    <property type="evidence" value="ECO:0007669"/>
    <property type="project" value="InterPro"/>
</dbReference>
<keyword evidence="2" id="KW-0233">DNA recombination</keyword>
<dbReference type="PANTHER" id="PTHR30349">
    <property type="entry name" value="PHAGE INTEGRASE-RELATED"/>
    <property type="match status" value="1"/>
</dbReference>
<dbReference type="Gene3D" id="1.10.443.10">
    <property type="entry name" value="Intergrase catalytic core"/>
    <property type="match status" value="1"/>
</dbReference>
<dbReference type="InterPro" id="IPR011010">
    <property type="entry name" value="DNA_brk_join_enz"/>
</dbReference>
<evidence type="ECO:0000313" key="5">
    <source>
        <dbReference type="Proteomes" id="UP000466785"/>
    </source>
</evidence>
<dbReference type="PROSITE" id="PS51898">
    <property type="entry name" value="TYR_RECOMBINASE"/>
    <property type="match status" value="1"/>
</dbReference>
<dbReference type="GO" id="GO:0003677">
    <property type="term" value="F:DNA binding"/>
    <property type="evidence" value="ECO:0007669"/>
    <property type="project" value="UniProtKB-KW"/>
</dbReference>
<dbReference type="Pfam" id="PF00589">
    <property type="entry name" value="Phage_integrase"/>
    <property type="match status" value="1"/>
</dbReference>
<keyword evidence="5" id="KW-1185">Reference proteome</keyword>
<sequence>MAGRPPLRIGQHGKITRTSLGGGLWLARCKFRDSDGAVRRVERRGPAGIEDKYGKLAEDALIEALKDRRPPSDEEISLDTKISTLVERHITRLGEDGRSPATISTYEFAAGKLAKFIGGVRVGEATPGRIDAAIRSMRTTHGPTMARQSKTILRGALQLTVMANVLATNPVRDVQPIKSNDQPKGATALTAGQLRELLGKLRAHEYSRRHDLVDPITLLIATGLRRSELLALRWSDFDEDGETILVCGKLVRAKGEGLQRIDDTKTASGKRTLPLPHFAVDALTERRGREYVGEQTMIFPSTAGTWRDPNNFGKQWRQVRDDLGADGVTTHSFRKTVATLIDDEGLSARIGADHLGHAKVSMTQDRYMTRGRVHTAVADLLDRTIKDE</sequence>
<evidence type="ECO:0000313" key="4">
    <source>
        <dbReference type="EMBL" id="BBX52963.1"/>
    </source>
</evidence>
<evidence type="ECO:0000259" key="3">
    <source>
        <dbReference type="PROSITE" id="PS51898"/>
    </source>
</evidence>
<dbReference type="Proteomes" id="UP000466785">
    <property type="component" value="Chromosome"/>
</dbReference>
<dbReference type="PANTHER" id="PTHR30349:SF91">
    <property type="entry name" value="INTA PROTEIN"/>
    <property type="match status" value="1"/>
</dbReference>
<dbReference type="CDD" id="cd01189">
    <property type="entry name" value="INT_ICEBs1_C_like"/>
    <property type="match status" value="1"/>
</dbReference>
<evidence type="ECO:0000256" key="1">
    <source>
        <dbReference type="ARBA" id="ARBA00023125"/>
    </source>
</evidence>
<dbReference type="InterPro" id="IPR002104">
    <property type="entry name" value="Integrase_catalytic"/>
</dbReference>
<dbReference type="RefSeq" id="WP_163676800.1">
    <property type="nucleotide sequence ID" value="NZ_AP022570.1"/>
</dbReference>
<dbReference type="Gene3D" id="1.10.150.130">
    <property type="match status" value="1"/>
</dbReference>
<organism evidence="4 5">
    <name type="scientific">Mycolicibacterium poriferae</name>
    <dbReference type="NCBI Taxonomy" id="39694"/>
    <lineage>
        <taxon>Bacteria</taxon>
        <taxon>Bacillati</taxon>
        <taxon>Actinomycetota</taxon>
        <taxon>Actinomycetes</taxon>
        <taxon>Mycobacteriales</taxon>
        <taxon>Mycobacteriaceae</taxon>
        <taxon>Mycolicibacterium</taxon>
    </lineage>
</organism>
<dbReference type="InterPro" id="IPR013762">
    <property type="entry name" value="Integrase-like_cat_sf"/>
</dbReference>
<proteinExistence type="predicted"/>
<dbReference type="AlphaFoldDB" id="A0A6N4VFR6"/>
<dbReference type="InterPro" id="IPR010998">
    <property type="entry name" value="Integrase_recombinase_N"/>
</dbReference>
<protein>
    <submittedName>
        <fullName evidence="4">Phage integrase</fullName>
    </submittedName>
</protein>
<dbReference type="SUPFAM" id="SSF56349">
    <property type="entry name" value="DNA breaking-rejoining enzymes"/>
    <property type="match status" value="1"/>
</dbReference>
<reference evidence="4 5" key="1">
    <citation type="journal article" date="2019" name="Emerg. Microbes Infect.">
        <title>Comprehensive subspecies identification of 175 nontuberculous mycobacteria species based on 7547 genomic profiles.</title>
        <authorList>
            <person name="Matsumoto Y."/>
            <person name="Kinjo T."/>
            <person name="Motooka D."/>
            <person name="Nabeya D."/>
            <person name="Jung N."/>
            <person name="Uechi K."/>
            <person name="Horii T."/>
            <person name="Iida T."/>
            <person name="Fujita J."/>
            <person name="Nakamura S."/>
        </authorList>
    </citation>
    <scope>NUCLEOTIDE SEQUENCE [LARGE SCALE GENOMIC DNA]</scope>
    <source>
        <strain evidence="4 5">JCM 12603</strain>
    </source>
</reference>
<dbReference type="GO" id="GO:0006310">
    <property type="term" value="P:DNA recombination"/>
    <property type="evidence" value="ECO:0007669"/>
    <property type="project" value="UniProtKB-KW"/>
</dbReference>
<dbReference type="InterPro" id="IPR050090">
    <property type="entry name" value="Tyrosine_recombinase_XerCD"/>
</dbReference>
<dbReference type="KEGG" id="mpof:MPOR_39890"/>
<name>A0A6N4VFR6_9MYCO</name>
<dbReference type="EMBL" id="AP022570">
    <property type="protein sequence ID" value="BBX52963.1"/>
    <property type="molecule type" value="Genomic_DNA"/>
</dbReference>
<gene>
    <name evidence="4" type="ORF">MPOR_39890</name>
</gene>